<dbReference type="Proteomes" id="UP001174694">
    <property type="component" value="Unassembled WGS sequence"/>
</dbReference>
<dbReference type="GO" id="GO:0006950">
    <property type="term" value="P:response to stress"/>
    <property type="evidence" value="ECO:0007669"/>
    <property type="project" value="UniProtKB-ARBA"/>
</dbReference>
<dbReference type="Pfam" id="PF10263">
    <property type="entry name" value="SprT-like"/>
    <property type="match status" value="1"/>
</dbReference>
<gene>
    <name evidence="3" type="ORF">NKR23_g2632</name>
</gene>
<feature type="domain" description="SprT-like" evidence="2">
    <location>
        <begin position="203"/>
        <end position="313"/>
    </location>
</feature>
<proteinExistence type="predicted"/>
<evidence type="ECO:0000259" key="2">
    <source>
        <dbReference type="Pfam" id="PF10263"/>
    </source>
</evidence>
<accession>A0AA38S1R4</accession>
<comment type="caution">
    <text evidence="3">The sequence shown here is derived from an EMBL/GenBank/DDBJ whole genome shotgun (WGS) entry which is preliminary data.</text>
</comment>
<keyword evidence="4" id="KW-1185">Reference proteome</keyword>
<organism evidence="3 4">
    <name type="scientific">Pleurostoma richardsiae</name>
    <dbReference type="NCBI Taxonomy" id="41990"/>
    <lineage>
        <taxon>Eukaryota</taxon>
        <taxon>Fungi</taxon>
        <taxon>Dikarya</taxon>
        <taxon>Ascomycota</taxon>
        <taxon>Pezizomycotina</taxon>
        <taxon>Sordariomycetes</taxon>
        <taxon>Sordariomycetidae</taxon>
        <taxon>Calosphaeriales</taxon>
        <taxon>Pleurostomataceae</taxon>
        <taxon>Pleurostoma</taxon>
    </lineage>
</organism>
<evidence type="ECO:0000313" key="3">
    <source>
        <dbReference type="EMBL" id="KAJ9152137.1"/>
    </source>
</evidence>
<reference evidence="3" key="1">
    <citation type="submission" date="2022-07" db="EMBL/GenBank/DDBJ databases">
        <title>Fungi with potential for degradation of polypropylene.</title>
        <authorList>
            <person name="Gostincar C."/>
        </authorList>
    </citation>
    <scope>NUCLEOTIDE SEQUENCE</scope>
    <source>
        <strain evidence="3">EXF-13308</strain>
    </source>
</reference>
<dbReference type="EMBL" id="JANBVO010000005">
    <property type="protein sequence ID" value="KAJ9152137.1"/>
    <property type="molecule type" value="Genomic_DNA"/>
</dbReference>
<evidence type="ECO:0000313" key="4">
    <source>
        <dbReference type="Proteomes" id="UP001174694"/>
    </source>
</evidence>
<evidence type="ECO:0000256" key="1">
    <source>
        <dbReference type="SAM" id="MobiDB-lite"/>
    </source>
</evidence>
<dbReference type="InterPro" id="IPR006640">
    <property type="entry name" value="SprT-like_domain"/>
</dbReference>
<protein>
    <recommendedName>
        <fullName evidence="2">SprT-like domain-containing protein</fullName>
    </recommendedName>
</protein>
<name>A0AA38S1R4_9PEZI</name>
<feature type="region of interest" description="Disordered" evidence="1">
    <location>
        <begin position="336"/>
        <end position="373"/>
    </location>
</feature>
<dbReference type="AlphaFoldDB" id="A0AA38S1R4"/>
<sequence>MADTMDAGRSRPWLDPPEWWEVSARQGGKRRLHYDEVAGDYLEEPPTHKRCRIEYPPLTPSPDPPYQPNNVFFTISKWPSPERGFGLVEGAIEAPSPEPPFPSPPACLIAKDDISPVLEPRVGACAMEKTRSGLSICSDSAYLSSHESPAFDPDADRDAALRVKEHMSRSRRDTKGQRILQSLIRPKSVEADFPLDGDALGSIFSAGNETFFFGKLSQRVRWDWSHDSSSQYNSRIIGTTNLRKAKRGGYECLIVLSSPILRNTRYNRKLLISTFLHELIHCYLFVCNGFQARHCGGHTDGFREIARLIDRWAGRGVLHLCDMEADLEHFREVERSPMAHRDDDSSPCQSATYDGGSWDRGTHDRQITYPDSKMPASHATSLFFAR</sequence>